<dbReference type="AlphaFoldDB" id="A0A2P2I6B5"/>
<dbReference type="InterPro" id="IPR039361">
    <property type="entry name" value="Cyclin"/>
</dbReference>
<dbReference type="SMART" id="SM01332">
    <property type="entry name" value="Cyclin_C"/>
    <property type="match status" value="1"/>
</dbReference>
<feature type="domain" description="Cyclin-like" evidence="5">
    <location>
        <begin position="304"/>
        <end position="388"/>
    </location>
</feature>
<dbReference type="PIRSF" id="PIRSF001771">
    <property type="entry name" value="Cyclin_A_B_D_E"/>
    <property type="match status" value="1"/>
</dbReference>
<evidence type="ECO:0000256" key="1">
    <source>
        <dbReference type="ARBA" id="ARBA00022618"/>
    </source>
</evidence>
<dbReference type="InterPro" id="IPR046965">
    <property type="entry name" value="Cyclin_A/B-like"/>
</dbReference>
<sequence length="521" mass="57809">MNSRIGTRSTRASSSTINGVLFNKKSLSMLGVKGNNENITRPPPAGKGITTLGIGGLKDASNKQNITGALKRKADSNIDNNVVTKKRSVLGDVTNAIEKTISQGRKEVQKLSLPKKTRTTAENVNRATLSSLAKRKVVNATKPAVTKSNKFRGLSAATGKLASVTDLPKVKLSSQTAETDEDAELHADMSYCEALPSSQELKLTLDSSNYVTASEASPLLSSQIGNGVAVLESVTEETAASISAAFPEGVVDYDKECEMDPFAVALYATDIFNYYKQRESKFTIEKYIHKQPEMTESMRSILVDWMVEVQESFELNHETLYLAVKLVDLFLSKQVICRDQLQLVGSTALFIACKFDERVPPYVDDFLYICDDAYKRKEIIAYEIKMLKAVGFDLGIPLSYRYLRRYARCAKVSMEELTLSRYILEMSLMEYELLDASDSAVAAAALLLARCMHNASNSQPWTPTLQHYSGFAVEDLYHLVHVLHAMLAHGPRDHLKTVRNKYSHEVFYEVAKIPVPDTLNL</sequence>
<dbReference type="InterPro" id="IPR036915">
    <property type="entry name" value="Cyclin-like_sf"/>
</dbReference>
<dbReference type="FunFam" id="1.10.472.10:FF:000001">
    <property type="entry name" value="G2/mitotic-specific cyclin"/>
    <property type="match status" value="1"/>
</dbReference>
<keyword evidence="3" id="KW-0131">Cell cycle</keyword>
<proteinExistence type="evidence at transcript level"/>
<evidence type="ECO:0000313" key="7">
    <source>
        <dbReference type="EMBL" id="LAB69565.1"/>
    </source>
</evidence>
<keyword evidence="2 4" id="KW-0195">Cyclin</keyword>
<protein>
    <submittedName>
        <fullName evidence="7">G2/mitotic-specific cyclin-B3-like</fullName>
    </submittedName>
</protein>
<dbReference type="Pfam" id="PF02984">
    <property type="entry name" value="Cyclin_C"/>
    <property type="match status" value="1"/>
</dbReference>
<accession>A0A2P2I6B5</accession>
<dbReference type="GO" id="GO:0044772">
    <property type="term" value="P:mitotic cell cycle phase transition"/>
    <property type="evidence" value="ECO:0007669"/>
    <property type="project" value="InterPro"/>
</dbReference>
<dbReference type="EMBL" id="IACF01003962">
    <property type="protein sequence ID" value="LAB69565.1"/>
    <property type="molecule type" value="mRNA"/>
</dbReference>
<comment type="similarity">
    <text evidence="4">Belongs to the cyclin family.</text>
</comment>
<dbReference type="SUPFAM" id="SSF47954">
    <property type="entry name" value="Cyclin-like"/>
    <property type="match status" value="2"/>
</dbReference>
<evidence type="ECO:0000256" key="4">
    <source>
        <dbReference type="RuleBase" id="RU000383"/>
    </source>
</evidence>
<dbReference type="GO" id="GO:0016538">
    <property type="term" value="F:cyclin-dependent protein serine/threonine kinase regulator activity"/>
    <property type="evidence" value="ECO:0007669"/>
    <property type="project" value="InterPro"/>
</dbReference>
<dbReference type="Pfam" id="PF00134">
    <property type="entry name" value="Cyclin_N"/>
    <property type="match status" value="1"/>
</dbReference>
<dbReference type="CDD" id="cd20508">
    <property type="entry name" value="CYCLIN_CCNB3_rpt1"/>
    <property type="match status" value="1"/>
</dbReference>
<dbReference type="Gene3D" id="1.10.472.10">
    <property type="entry name" value="Cyclin-like"/>
    <property type="match status" value="2"/>
</dbReference>
<evidence type="ECO:0000256" key="2">
    <source>
        <dbReference type="ARBA" id="ARBA00023127"/>
    </source>
</evidence>
<reference evidence="7" key="1">
    <citation type="journal article" date="2018" name="Biosci. Biotechnol. Biochem.">
        <title>Polysaccharide hydrolase of the hadal zone amphipods Hirondellea gigas.</title>
        <authorList>
            <person name="Kobayashi H."/>
            <person name="Nagahama T."/>
            <person name="Arai W."/>
            <person name="Sasagawa Y."/>
            <person name="Umeda M."/>
            <person name="Hayashi T."/>
            <person name="Nikaido I."/>
            <person name="Watanabe H."/>
            <person name="Oguri K."/>
            <person name="Kitazato H."/>
            <person name="Fujioka K."/>
            <person name="Kido Y."/>
            <person name="Takami H."/>
        </authorList>
    </citation>
    <scope>NUCLEOTIDE SEQUENCE</scope>
    <source>
        <tissue evidence="7">Whole body</tissue>
    </source>
</reference>
<dbReference type="GO" id="GO:0051301">
    <property type="term" value="P:cell division"/>
    <property type="evidence" value="ECO:0007669"/>
    <property type="project" value="UniProtKB-KW"/>
</dbReference>
<name>A0A2P2I6B5_9CRUS</name>
<dbReference type="InterPro" id="IPR013763">
    <property type="entry name" value="Cyclin-like_dom"/>
</dbReference>
<organism evidence="7">
    <name type="scientific">Hirondellea gigas</name>
    <dbReference type="NCBI Taxonomy" id="1518452"/>
    <lineage>
        <taxon>Eukaryota</taxon>
        <taxon>Metazoa</taxon>
        <taxon>Ecdysozoa</taxon>
        <taxon>Arthropoda</taxon>
        <taxon>Crustacea</taxon>
        <taxon>Multicrustacea</taxon>
        <taxon>Malacostraca</taxon>
        <taxon>Eumalacostraca</taxon>
        <taxon>Peracarida</taxon>
        <taxon>Amphipoda</taxon>
        <taxon>Amphilochidea</taxon>
        <taxon>Lysianassida</taxon>
        <taxon>Lysianassidira</taxon>
        <taxon>Lysianassoidea</taxon>
        <taxon>Lysianassidae</taxon>
        <taxon>Hirondellea</taxon>
    </lineage>
</organism>
<dbReference type="InterPro" id="IPR006671">
    <property type="entry name" value="Cyclin_N"/>
</dbReference>
<keyword evidence="1" id="KW-0132">Cell division</keyword>
<dbReference type="SMART" id="SM00385">
    <property type="entry name" value="CYCLIN"/>
    <property type="match status" value="2"/>
</dbReference>
<evidence type="ECO:0000259" key="6">
    <source>
        <dbReference type="SMART" id="SM01332"/>
    </source>
</evidence>
<evidence type="ECO:0000259" key="5">
    <source>
        <dbReference type="SMART" id="SM00385"/>
    </source>
</evidence>
<dbReference type="InterPro" id="IPR004367">
    <property type="entry name" value="Cyclin_C-dom"/>
</dbReference>
<feature type="domain" description="Cyclin C-terminal" evidence="6">
    <location>
        <begin position="397"/>
        <end position="516"/>
    </location>
</feature>
<evidence type="ECO:0000256" key="3">
    <source>
        <dbReference type="ARBA" id="ARBA00023306"/>
    </source>
</evidence>
<feature type="domain" description="Cyclin-like" evidence="5">
    <location>
        <begin position="401"/>
        <end position="485"/>
    </location>
</feature>
<dbReference type="PANTHER" id="PTHR10177">
    <property type="entry name" value="CYCLINS"/>
    <property type="match status" value="1"/>
</dbReference>